<organism evidence="2 3">
    <name type="scientific">Sulfuricaulis limicola</name>
    <dbReference type="NCBI Taxonomy" id="1620215"/>
    <lineage>
        <taxon>Bacteria</taxon>
        <taxon>Pseudomonadati</taxon>
        <taxon>Pseudomonadota</taxon>
        <taxon>Gammaproteobacteria</taxon>
        <taxon>Acidiferrobacterales</taxon>
        <taxon>Acidiferrobacteraceae</taxon>
        <taxon>Sulfuricaulis</taxon>
    </lineage>
</organism>
<dbReference type="EMBL" id="AP014879">
    <property type="protein sequence ID" value="BAV33212.1"/>
    <property type="molecule type" value="Genomic_DNA"/>
</dbReference>
<protein>
    <submittedName>
        <fullName evidence="2">Cytochrome c family protein</fullName>
    </submittedName>
</protein>
<keyword evidence="3" id="KW-1185">Reference proteome</keyword>
<dbReference type="InParanoid" id="A0A1B4XEH6"/>
<dbReference type="KEGG" id="slim:SCL_0892"/>
<keyword evidence="1" id="KW-0732">Signal</keyword>
<dbReference type="InterPro" id="IPR036280">
    <property type="entry name" value="Multihaem_cyt_sf"/>
</dbReference>
<reference evidence="2 3" key="1">
    <citation type="submission" date="2015-05" db="EMBL/GenBank/DDBJ databases">
        <title>Complete genome sequence of a sulfur-oxidizing gammaproteobacterium strain HA5.</title>
        <authorList>
            <person name="Miura A."/>
            <person name="Kojima H."/>
            <person name="Fukui M."/>
        </authorList>
    </citation>
    <scope>NUCLEOTIDE SEQUENCE [LARGE SCALE GENOMIC DNA]</scope>
    <source>
        <strain evidence="2 3">HA5</strain>
    </source>
</reference>
<evidence type="ECO:0000256" key="1">
    <source>
        <dbReference type="ARBA" id="ARBA00022729"/>
    </source>
</evidence>
<dbReference type="Proteomes" id="UP000243180">
    <property type="component" value="Chromosome"/>
</dbReference>
<accession>A0A1B4XEH6</accession>
<dbReference type="SUPFAM" id="SSF48695">
    <property type="entry name" value="Multiheme cytochromes"/>
    <property type="match status" value="4"/>
</dbReference>
<name>A0A1B4XEH6_9GAMM</name>
<dbReference type="PANTHER" id="PTHR35038">
    <property type="entry name" value="DISSIMILATORY SULFITE REDUCTASE SIRA"/>
    <property type="match status" value="1"/>
</dbReference>
<evidence type="ECO:0000313" key="3">
    <source>
        <dbReference type="Proteomes" id="UP000243180"/>
    </source>
</evidence>
<sequence>MGLSSFCLPTGSYADSLESVLMPGKVIEGHADLEGDCKNCHARFKKSAQNALCLDCHKDVARDVAQKQGHHGRIPEQECRACHTEHKGRTMNIAPVDEKSFDHKLTDFLLKGGHADAKVLCRDCHKPKTKFRDAPSDCFACHRKDDKHKGSLGTQCADCHQESDWKKTLFDHSKTKFPLTGKHRDVICKDCHADPKFKGAPTACVACHKKDDEHKGRYGTKCESCHSDRDWKTSIFNHDRDTKYPLRGKHLQAKCDSCHTGFLYKEKLKTACVACHKADDDKKGHKGRFGEKCQSCHTEKDWGISIFNHDRDTKYPLRGKHLAAKCDSCHTGFLYQEKLKSACVACHKKDDDRNGHKGQFGEKCESCHVEKSWKTTAFNHDRDTKYPLRGKHAEAKCESCHIGSLFKEKLPTTCIACHEKDDKHKGQEGNKCESCHNERDWKVARIDHGLTRFPLLGKHAKVECKECHKTPAFKDAGIACVSCHEKDDKHKYKLGPRCETCHNASSWESWRFDHDKQTTFRLDGGHKGIACDACHTKPMPRKVTQSNACISCHDADDVHNGGFGKLCEQCHVTSSFRKIRPGVSGVSPGH</sequence>
<dbReference type="Gene3D" id="3.90.10.10">
    <property type="entry name" value="Cytochrome C3"/>
    <property type="match status" value="7"/>
</dbReference>
<dbReference type="GO" id="GO:0016491">
    <property type="term" value="F:oxidoreductase activity"/>
    <property type="evidence" value="ECO:0007669"/>
    <property type="project" value="TreeGrafter"/>
</dbReference>
<dbReference type="OrthoDB" id="9814800at2"/>
<dbReference type="AlphaFoldDB" id="A0A1B4XEH6"/>
<dbReference type="PANTHER" id="PTHR35038:SF6">
    <property type="entry name" value="SURFACE LOCALIZED DECAHEME CYTOCHROME C LIPOPROTEIN"/>
    <property type="match status" value="1"/>
</dbReference>
<evidence type="ECO:0000313" key="2">
    <source>
        <dbReference type="EMBL" id="BAV33212.1"/>
    </source>
</evidence>
<gene>
    <name evidence="2" type="ORF">SCL_0892</name>
</gene>
<proteinExistence type="predicted"/>
<dbReference type="InterPro" id="IPR051829">
    <property type="entry name" value="Multiheme_Cytochr_ET"/>
</dbReference>